<dbReference type="GO" id="GO:0080043">
    <property type="term" value="F:quercetin 3-O-glucosyltransferase activity"/>
    <property type="evidence" value="ECO:0007669"/>
    <property type="project" value="TreeGrafter"/>
</dbReference>
<dbReference type="InterPro" id="IPR058980">
    <property type="entry name" value="Glyco_transf_N"/>
</dbReference>
<dbReference type="AlphaFoldDB" id="A0A0D6QTA1"/>
<keyword evidence="3" id="KW-0328">Glycosyltransferase</keyword>
<feature type="domain" description="Glycosyltransferase N-terminal" evidence="5">
    <location>
        <begin position="14"/>
        <end position="62"/>
    </location>
</feature>
<accession>A0A0D6QTA1</accession>
<evidence type="ECO:0000256" key="4">
    <source>
        <dbReference type="RuleBase" id="RU362057"/>
    </source>
</evidence>
<dbReference type="Pfam" id="PF26168">
    <property type="entry name" value="Glyco_transf_N"/>
    <property type="match status" value="1"/>
</dbReference>
<dbReference type="InterPro" id="IPR002213">
    <property type="entry name" value="UDP_glucos_trans"/>
</dbReference>
<sequence length="484" mass="54041">MGSLGPVQYIKPHVVVLPYPAQGHVNPMMEFSKRLASKNIHVTFVITEASRARMLQAQGSVLASPLPDIQFETISDGLPVDFDRHKDVQRVLGLLQTVGGQTFEELIHRLEGEGESVSCIVYDSFLPWVPEIAKKLNIPSAFFWTQSCAVYSIYYHYSQGLEKKENQTGNATDEISIPGLPPLRTSDLPSFLQPSNTYEFLERLVLDQFNTVSEATWLLGNSFEQLEAGEIKSIESLLPIRTVGPLVPSAFLDGNNPQDTDVGMHMWKAANCLGWLDTKGQSSVIYVSFGSLAVLSKEQIWEIALGLRASGHSFLWVIRPGENKAENNIEEHLPEKFLEETAEQGLVVAWCPQMKVLSHPSVSVFMTHCGWNSTLESLSSGVPLLAVPQWSDQTTNSKYVEDKWKTGIRLKKREDGLLGREEVENSIRTVMESERGIELRKNAWRWKSLAREAMVKGGSSDKNIEDFVEEIITEASSMSTSVIV</sequence>
<dbReference type="EMBL" id="GCKF01047558">
    <property type="protein sequence ID" value="JAG93218.1"/>
    <property type="molecule type" value="Transcribed_RNA"/>
</dbReference>
<dbReference type="GO" id="GO:0080044">
    <property type="term" value="F:quercetin 7-O-glucosyltransferase activity"/>
    <property type="evidence" value="ECO:0007669"/>
    <property type="project" value="TreeGrafter"/>
</dbReference>
<dbReference type="SUPFAM" id="SSF53756">
    <property type="entry name" value="UDP-Glycosyltransferase/glycogen phosphorylase"/>
    <property type="match status" value="1"/>
</dbReference>
<evidence type="ECO:0000256" key="2">
    <source>
        <dbReference type="ARBA" id="ARBA00022679"/>
    </source>
</evidence>
<keyword evidence="2 3" id="KW-0808">Transferase</keyword>
<evidence type="ECO:0000313" key="6">
    <source>
        <dbReference type="EMBL" id="JAG93218.1"/>
    </source>
</evidence>
<dbReference type="PANTHER" id="PTHR11926:SF1553">
    <property type="entry name" value="GLYCOSYLTRANSFERASE"/>
    <property type="match status" value="1"/>
</dbReference>
<dbReference type="InterPro" id="IPR035595">
    <property type="entry name" value="UDP_glycos_trans_CS"/>
</dbReference>
<organism evidence="6">
    <name type="scientific">Araucaria cunninghamii</name>
    <name type="common">Hoop pine</name>
    <name type="synonym">Moreton Bay pine</name>
    <dbReference type="NCBI Taxonomy" id="56994"/>
    <lineage>
        <taxon>Eukaryota</taxon>
        <taxon>Viridiplantae</taxon>
        <taxon>Streptophyta</taxon>
        <taxon>Embryophyta</taxon>
        <taxon>Tracheophyta</taxon>
        <taxon>Spermatophyta</taxon>
        <taxon>Pinopsida</taxon>
        <taxon>Pinidae</taxon>
        <taxon>Conifers II</taxon>
        <taxon>Araucariales</taxon>
        <taxon>Araucariaceae</taxon>
        <taxon>Araucaria</taxon>
    </lineage>
</organism>
<evidence type="ECO:0000259" key="5">
    <source>
        <dbReference type="Pfam" id="PF26168"/>
    </source>
</evidence>
<evidence type="ECO:0000256" key="1">
    <source>
        <dbReference type="ARBA" id="ARBA00009995"/>
    </source>
</evidence>
<dbReference type="PANTHER" id="PTHR11926">
    <property type="entry name" value="GLUCOSYL/GLUCURONOSYL TRANSFERASES"/>
    <property type="match status" value="1"/>
</dbReference>
<reference evidence="6" key="1">
    <citation type="submission" date="2015-03" db="EMBL/GenBank/DDBJ databases">
        <title>A transcriptome of Araucaria cunninghamii, an australian fine timber species.</title>
        <authorList>
            <person name="Jing Yi C.J.Y."/>
            <person name="Yin San L.Y.S."/>
            <person name="Abdul Karim S.S."/>
            <person name="Wan Azmi N.N."/>
            <person name="Hercus R.R."/>
            <person name="Croft L.L."/>
        </authorList>
    </citation>
    <scope>NUCLEOTIDE SEQUENCE</scope>
    <source>
        <strain evidence="6">MI0301</strain>
        <tissue evidence="6">Leaf</tissue>
    </source>
</reference>
<protein>
    <recommendedName>
        <fullName evidence="4">Glycosyltransferase</fullName>
        <ecNumber evidence="4">2.4.1.-</ecNumber>
    </recommendedName>
</protein>
<comment type="similarity">
    <text evidence="1 3">Belongs to the UDP-glycosyltransferase family.</text>
</comment>
<dbReference type="CDD" id="cd03784">
    <property type="entry name" value="GT1_Gtf-like"/>
    <property type="match status" value="1"/>
</dbReference>
<dbReference type="Gene3D" id="3.40.50.2000">
    <property type="entry name" value="Glycogen Phosphorylase B"/>
    <property type="match status" value="2"/>
</dbReference>
<dbReference type="PROSITE" id="PS00375">
    <property type="entry name" value="UDPGT"/>
    <property type="match status" value="1"/>
</dbReference>
<dbReference type="Pfam" id="PF00201">
    <property type="entry name" value="UDPGT"/>
    <property type="match status" value="1"/>
</dbReference>
<name>A0A0D6QTA1_ARACU</name>
<proteinExistence type="inferred from homology"/>
<dbReference type="FunFam" id="3.40.50.2000:FF:000019">
    <property type="entry name" value="Glycosyltransferase"/>
    <property type="match status" value="1"/>
</dbReference>
<evidence type="ECO:0000256" key="3">
    <source>
        <dbReference type="RuleBase" id="RU003718"/>
    </source>
</evidence>
<dbReference type="EC" id="2.4.1.-" evidence="4"/>